<keyword evidence="1" id="KW-0472">Membrane</keyword>
<name>A0A0D3JQX5_EMIH1</name>
<organism evidence="2 3">
    <name type="scientific">Emiliania huxleyi (strain CCMP1516)</name>
    <dbReference type="NCBI Taxonomy" id="280463"/>
    <lineage>
        <taxon>Eukaryota</taxon>
        <taxon>Haptista</taxon>
        <taxon>Haptophyta</taxon>
        <taxon>Prymnesiophyceae</taxon>
        <taxon>Isochrysidales</taxon>
        <taxon>Noelaerhabdaceae</taxon>
        <taxon>Emiliania</taxon>
    </lineage>
</organism>
<dbReference type="AlphaFoldDB" id="A0A0D3JQX5"/>
<dbReference type="EnsemblProtists" id="EOD25910">
    <property type="protein sequence ID" value="EOD25910"/>
    <property type="gene ID" value="EMIHUDRAFT_237307"/>
</dbReference>
<proteinExistence type="predicted"/>
<dbReference type="Proteomes" id="UP000013827">
    <property type="component" value="Unassembled WGS sequence"/>
</dbReference>
<dbReference type="PaxDb" id="2903-EOD25910"/>
<dbReference type="HOGENOM" id="CLU_1291098_0_0_1"/>
<evidence type="ECO:0008006" key="4">
    <source>
        <dbReference type="Google" id="ProtNLM"/>
    </source>
</evidence>
<reference evidence="2" key="2">
    <citation type="submission" date="2024-10" db="UniProtKB">
        <authorList>
            <consortium name="EnsemblProtists"/>
        </authorList>
    </citation>
    <scope>IDENTIFICATION</scope>
</reference>
<accession>A0A0D3JQX5</accession>
<keyword evidence="3" id="KW-1185">Reference proteome</keyword>
<protein>
    <recommendedName>
        <fullName evidence="4">Hint domain-containing protein</fullName>
    </recommendedName>
</protein>
<dbReference type="Gene3D" id="2.170.16.10">
    <property type="entry name" value="Hedgehog/Intein (Hint) domain"/>
    <property type="match status" value="1"/>
</dbReference>
<feature type="transmembrane region" description="Helical" evidence="1">
    <location>
        <begin position="187"/>
        <end position="208"/>
    </location>
</feature>
<evidence type="ECO:0000313" key="2">
    <source>
        <dbReference type="EnsemblProtists" id="EOD25910"/>
    </source>
</evidence>
<dbReference type="GeneID" id="17271454"/>
<sequence>MSELAAGDTVLSDADTAARVVVNQHKVEDGKASLLITLTHARGSLALTPDHVLELDGKFMPAREAHVGAALSNGAVIEAISHSRGGIINPITATGKILAAAATGEPVVAATGNEWLADVMLSAYPKYTLSYTLAAAFPAAVQAYYDGALEPLFTAAVPHLTKIKAAAPAPLVGVILVAGDAALATGFAAYSLGLKGVATLAVIAVAAARKGKKPPRIRALSSSNIKVFEPLSSLELAAAVAVTAAATLGARKLAAGRK</sequence>
<reference evidence="3" key="1">
    <citation type="journal article" date="2013" name="Nature">
        <title>Pan genome of the phytoplankton Emiliania underpins its global distribution.</title>
        <authorList>
            <person name="Read B.A."/>
            <person name="Kegel J."/>
            <person name="Klute M.J."/>
            <person name="Kuo A."/>
            <person name="Lefebvre S.C."/>
            <person name="Maumus F."/>
            <person name="Mayer C."/>
            <person name="Miller J."/>
            <person name="Monier A."/>
            <person name="Salamov A."/>
            <person name="Young J."/>
            <person name="Aguilar M."/>
            <person name="Claverie J.M."/>
            <person name="Frickenhaus S."/>
            <person name="Gonzalez K."/>
            <person name="Herman E.K."/>
            <person name="Lin Y.C."/>
            <person name="Napier J."/>
            <person name="Ogata H."/>
            <person name="Sarno A.F."/>
            <person name="Shmutz J."/>
            <person name="Schroeder D."/>
            <person name="de Vargas C."/>
            <person name="Verret F."/>
            <person name="von Dassow P."/>
            <person name="Valentin K."/>
            <person name="Van de Peer Y."/>
            <person name="Wheeler G."/>
            <person name="Dacks J.B."/>
            <person name="Delwiche C.F."/>
            <person name="Dyhrman S.T."/>
            <person name="Glockner G."/>
            <person name="John U."/>
            <person name="Richards T."/>
            <person name="Worden A.Z."/>
            <person name="Zhang X."/>
            <person name="Grigoriev I.V."/>
            <person name="Allen A.E."/>
            <person name="Bidle K."/>
            <person name="Borodovsky M."/>
            <person name="Bowler C."/>
            <person name="Brownlee C."/>
            <person name="Cock J.M."/>
            <person name="Elias M."/>
            <person name="Gladyshev V.N."/>
            <person name="Groth M."/>
            <person name="Guda C."/>
            <person name="Hadaegh A."/>
            <person name="Iglesias-Rodriguez M.D."/>
            <person name="Jenkins J."/>
            <person name="Jones B.M."/>
            <person name="Lawson T."/>
            <person name="Leese F."/>
            <person name="Lindquist E."/>
            <person name="Lobanov A."/>
            <person name="Lomsadze A."/>
            <person name="Malik S.B."/>
            <person name="Marsh M.E."/>
            <person name="Mackinder L."/>
            <person name="Mock T."/>
            <person name="Mueller-Roeber B."/>
            <person name="Pagarete A."/>
            <person name="Parker M."/>
            <person name="Probert I."/>
            <person name="Quesneville H."/>
            <person name="Raines C."/>
            <person name="Rensing S.A."/>
            <person name="Riano-Pachon D.M."/>
            <person name="Richier S."/>
            <person name="Rokitta S."/>
            <person name="Shiraiwa Y."/>
            <person name="Soanes D.M."/>
            <person name="van der Giezen M."/>
            <person name="Wahlund T.M."/>
            <person name="Williams B."/>
            <person name="Wilson W."/>
            <person name="Wolfe G."/>
            <person name="Wurch L.L."/>
        </authorList>
    </citation>
    <scope>NUCLEOTIDE SEQUENCE</scope>
</reference>
<dbReference type="RefSeq" id="XP_005778339.1">
    <property type="nucleotide sequence ID" value="XM_005778282.1"/>
</dbReference>
<evidence type="ECO:0000256" key="1">
    <source>
        <dbReference type="SAM" id="Phobius"/>
    </source>
</evidence>
<evidence type="ECO:0000313" key="3">
    <source>
        <dbReference type="Proteomes" id="UP000013827"/>
    </source>
</evidence>
<keyword evidence="1" id="KW-1133">Transmembrane helix</keyword>
<dbReference type="KEGG" id="ehx:EMIHUDRAFT_237307"/>
<keyword evidence="1" id="KW-0812">Transmembrane</keyword>